<evidence type="ECO:0000256" key="1">
    <source>
        <dbReference type="SAM" id="MobiDB-lite"/>
    </source>
</evidence>
<dbReference type="EMBL" id="JAEPRC010000642">
    <property type="protein sequence ID" value="KAG2193540.1"/>
    <property type="molecule type" value="Genomic_DNA"/>
</dbReference>
<dbReference type="InterPro" id="IPR005162">
    <property type="entry name" value="Retrotrans_gag_dom"/>
</dbReference>
<comment type="caution">
    <text evidence="3">The sequence shown here is derived from an EMBL/GenBank/DDBJ whole genome shotgun (WGS) entry which is preliminary data.</text>
</comment>
<organism evidence="3 4">
    <name type="scientific">Mucor plumbeus</name>
    <dbReference type="NCBI Taxonomy" id="97098"/>
    <lineage>
        <taxon>Eukaryota</taxon>
        <taxon>Fungi</taxon>
        <taxon>Fungi incertae sedis</taxon>
        <taxon>Mucoromycota</taxon>
        <taxon>Mucoromycotina</taxon>
        <taxon>Mucoromycetes</taxon>
        <taxon>Mucorales</taxon>
        <taxon>Mucorineae</taxon>
        <taxon>Mucoraceae</taxon>
        <taxon>Mucor</taxon>
    </lineage>
</organism>
<dbReference type="OrthoDB" id="3363185at2759"/>
<dbReference type="AlphaFoldDB" id="A0A8H7QK40"/>
<evidence type="ECO:0000313" key="4">
    <source>
        <dbReference type="Proteomes" id="UP000650833"/>
    </source>
</evidence>
<accession>A0A8H7QK40</accession>
<reference evidence="3" key="1">
    <citation type="submission" date="2020-12" db="EMBL/GenBank/DDBJ databases">
        <title>Metabolic potential, ecology and presence of endohyphal bacteria is reflected in genomic diversity of Mucoromycotina.</title>
        <authorList>
            <person name="Muszewska A."/>
            <person name="Okrasinska A."/>
            <person name="Steczkiewicz K."/>
            <person name="Drgas O."/>
            <person name="Orlowska M."/>
            <person name="Perlinska-Lenart U."/>
            <person name="Aleksandrzak-Piekarczyk T."/>
            <person name="Szatraj K."/>
            <person name="Zielenkiewicz U."/>
            <person name="Pilsyk S."/>
            <person name="Malc E."/>
            <person name="Mieczkowski P."/>
            <person name="Kruszewska J.S."/>
            <person name="Biernat P."/>
            <person name="Pawlowska J."/>
        </authorList>
    </citation>
    <scope>NUCLEOTIDE SEQUENCE</scope>
    <source>
        <strain evidence="3">CBS 226.32</strain>
    </source>
</reference>
<name>A0A8H7QK40_9FUNG</name>
<protein>
    <recommendedName>
        <fullName evidence="2">Retrotransposon gag domain-containing protein</fullName>
    </recommendedName>
</protein>
<gene>
    <name evidence="3" type="ORF">INT46_009454</name>
</gene>
<keyword evidence="4" id="KW-1185">Reference proteome</keyword>
<feature type="domain" description="Retrotransposon gag" evidence="2">
    <location>
        <begin position="3"/>
        <end position="84"/>
    </location>
</feature>
<evidence type="ECO:0000259" key="2">
    <source>
        <dbReference type="Pfam" id="PF03732"/>
    </source>
</evidence>
<evidence type="ECO:0000313" key="3">
    <source>
        <dbReference type="EMBL" id="KAG2193540.1"/>
    </source>
</evidence>
<dbReference type="Proteomes" id="UP000650833">
    <property type="component" value="Unassembled WGS sequence"/>
</dbReference>
<dbReference type="Pfam" id="PF03732">
    <property type="entry name" value="Retrotrans_gag"/>
    <property type="match status" value="1"/>
</dbReference>
<proteinExistence type="predicted"/>
<feature type="region of interest" description="Disordered" evidence="1">
    <location>
        <begin position="152"/>
        <end position="177"/>
    </location>
</feature>
<sequence>MKDIAFKWIQPYIASVGTNSENPITRSYILFCDALREMFGDVTLVSDAENKVMRMKQGVKTAAEYRTEFKRYAVLTEFNEAAFFWAYRNNINTQLQDQLIVRSTPSNLQDYQDLVISLDLLMRERKCNKDSRNKKPYNNTLIHFLQQRPSAYQQVKQHQDSDNDDDSPMETDNSLIL</sequence>